<accession>A0AAV7GHN8</accession>
<evidence type="ECO:0000313" key="2">
    <source>
        <dbReference type="Proteomes" id="UP000775213"/>
    </source>
</evidence>
<keyword evidence="2" id="KW-1185">Reference proteome</keyword>
<dbReference type="EMBL" id="JAGFBR010000015">
    <property type="protein sequence ID" value="KAH0455149.1"/>
    <property type="molecule type" value="Genomic_DNA"/>
</dbReference>
<organism evidence="1 2">
    <name type="scientific">Dendrobium chrysotoxum</name>
    <name type="common">Orchid</name>
    <dbReference type="NCBI Taxonomy" id="161865"/>
    <lineage>
        <taxon>Eukaryota</taxon>
        <taxon>Viridiplantae</taxon>
        <taxon>Streptophyta</taxon>
        <taxon>Embryophyta</taxon>
        <taxon>Tracheophyta</taxon>
        <taxon>Spermatophyta</taxon>
        <taxon>Magnoliopsida</taxon>
        <taxon>Liliopsida</taxon>
        <taxon>Asparagales</taxon>
        <taxon>Orchidaceae</taxon>
        <taxon>Epidendroideae</taxon>
        <taxon>Malaxideae</taxon>
        <taxon>Dendrobiinae</taxon>
        <taxon>Dendrobium</taxon>
    </lineage>
</organism>
<gene>
    <name evidence="1" type="ORF">IEQ34_017073</name>
</gene>
<proteinExistence type="predicted"/>
<reference evidence="1 2" key="1">
    <citation type="journal article" date="2021" name="Hortic Res">
        <title>Chromosome-scale assembly of the Dendrobium chrysotoxum genome enhances the understanding of orchid evolution.</title>
        <authorList>
            <person name="Zhang Y."/>
            <person name="Zhang G.Q."/>
            <person name="Zhang D."/>
            <person name="Liu X.D."/>
            <person name="Xu X.Y."/>
            <person name="Sun W.H."/>
            <person name="Yu X."/>
            <person name="Zhu X."/>
            <person name="Wang Z.W."/>
            <person name="Zhao X."/>
            <person name="Zhong W.Y."/>
            <person name="Chen H."/>
            <person name="Yin W.L."/>
            <person name="Huang T."/>
            <person name="Niu S.C."/>
            <person name="Liu Z.J."/>
        </authorList>
    </citation>
    <scope>NUCLEOTIDE SEQUENCE [LARGE SCALE GENOMIC DNA]</scope>
    <source>
        <strain evidence="1">Lindl</strain>
    </source>
</reference>
<name>A0AAV7GHN8_DENCH</name>
<sequence>MICRGMHRASSALAFGIVMPEPSVKVLGEVAHEFPRVFPFDVLVPMAPSVHYARELRFLRQTIKLNIEWQEALMHGYCATYHSILRKQQKMFASSANLEEQEYSLIPGGPGPNIQLKSSIDDEVDVKEQISTI</sequence>
<comment type="caution">
    <text evidence="1">The sequence shown here is derived from an EMBL/GenBank/DDBJ whole genome shotgun (WGS) entry which is preliminary data.</text>
</comment>
<evidence type="ECO:0000313" key="1">
    <source>
        <dbReference type="EMBL" id="KAH0455149.1"/>
    </source>
</evidence>
<dbReference type="Proteomes" id="UP000775213">
    <property type="component" value="Unassembled WGS sequence"/>
</dbReference>
<dbReference type="AlphaFoldDB" id="A0AAV7GHN8"/>
<protein>
    <submittedName>
        <fullName evidence="1">Uncharacterized protein</fullName>
    </submittedName>
</protein>